<evidence type="ECO:0000313" key="2">
    <source>
        <dbReference type="Proteomes" id="UP000095751"/>
    </source>
</evidence>
<name>A0A1E7EZX9_9STRA</name>
<protein>
    <submittedName>
        <fullName evidence="1">Uncharacterized protein</fullName>
    </submittedName>
</protein>
<dbReference type="InParanoid" id="A0A1E7EZX9"/>
<dbReference type="Proteomes" id="UP000095751">
    <property type="component" value="Unassembled WGS sequence"/>
</dbReference>
<gene>
    <name evidence="1" type="ORF">FRACYDRAFT_245565</name>
</gene>
<organism evidence="1 2">
    <name type="scientific">Fragilariopsis cylindrus CCMP1102</name>
    <dbReference type="NCBI Taxonomy" id="635003"/>
    <lineage>
        <taxon>Eukaryota</taxon>
        <taxon>Sar</taxon>
        <taxon>Stramenopiles</taxon>
        <taxon>Ochrophyta</taxon>
        <taxon>Bacillariophyta</taxon>
        <taxon>Bacillariophyceae</taxon>
        <taxon>Bacillariophycidae</taxon>
        <taxon>Bacillariales</taxon>
        <taxon>Bacillariaceae</taxon>
        <taxon>Fragilariopsis</taxon>
    </lineage>
</organism>
<dbReference type="AlphaFoldDB" id="A0A1E7EZX9"/>
<sequence>MGNCGRTVLVPGTLDDKREDAIHHSGAKYDRWDLVAVSMRWEYMTKAFIQEQWLLKSHKYSMTLAQKDNGDHALAIKTMRDAALYKTPWYGSKIGANRVLMWEIMM</sequence>
<dbReference type="KEGG" id="fcy:FRACYDRAFT_245565"/>
<accession>A0A1E7EZX9</accession>
<evidence type="ECO:0000313" key="1">
    <source>
        <dbReference type="EMBL" id="OEU11512.1"/>
    </source>
</evidence>
<dbReference type="EMBL" id="KV784367">
    <property type="protein sequence ID" value="OEU11512.1"/>
    <property type="molecule type" value="Genomic_DNA"/>
</dbReference>
<keyword evidence="2" id="KW-1185">Reference proteome</keyword>
<reference evidence="1 2" key="1">
    <citation type="submission" date="2016-09" db="EMBL/GenBank/DDBJ databases">
        <title>Extensive genetic diversity and differential bi-allelic expression allows diatom success in the polar Southern Ocean.</title>
        <authorList>
            <consortium name="DOE Joint Genome Institute"/>
            <person name="Mock T."/>
            <person name="Otillar R.P."/>
            <person name="Strauss J."/>
            <person name="Dupont C."/>
            <person name="Frickenhaus S."/>
            <person name="Maumus F."/>
            <person name="Mcmullan M."/>
            <person name="Sanges R."/>
            <person name="Schmutz J."/>
            <person name="Toseland A."/>
            <person name="Valas R."/>
            <person name="Veluchamy A."/>
            <person name="Ward B.J."/>
            <person name="Allen A."/>
            <person name="Barry K."/>
            <person name="Falciatore A."/>
            <person name="Ferrante M."/>
            <person name="Fortunato A.E."/>
            <person name="Gloeckner G."/>
            <person name="Gruber A."/>
            <person name="Hipkin R."/>
            <person name="Janech M."/>
            <person name="Kroth P."/>
            <person name="Leese F."/>
            <person name="Lindquist E."/>
            <person name="Lyon B.R."/>
            <person name="Martin J."/>
            <person name="Mayer C."/>
            <person name="Parker M."/>
            <person name="Quesneville H."/>
            <person name="Raymond J."/>
            <person name="Uhlig C."/>
            <person name="Valentin K.U."/>
            <person name="Worden A.Z."/>
            <person name="Armbrust E.V."/>
            <person name="Bowler C."/>
            <person name="Green B."/>
            <person name="Moulton V."/>
            <person name="Van Oosterhout C."/>
            <person name="Grigoriev I."/>
        </authorList>
    </citation>
    <scope>NUCLEOTIDE SEQUENCE [LARGE SCALE GENOMIC DNA]</scope>
    <source>
        <strain evidence="1 2">CCMP1102</strain>
    </source>
</reference>
<proteinExistence type="predicted"/>